<evidence type="ECO:0000313" key="1">
    <source>
        <dbReference type="EMBL" id="CBY38881.1"/>
    </source>
</evidence>
<name>E4YTU2_OIKDI</name>
<dbReference type="Proteomes" id="UP000011014">
    <property type="component" value="Unassembled WGS sequence"/>
</dbReference>
<dbReference type="AlphaFoldDB" id="E4YTU2"/>
<proteinExistence type="predicted"/>
<accession>E4YTU2</accession>
<dbReference type="EMBL" id="FN655351">
    <property type="protein sequence ID" value="CBY38881.1"/>
    <property type="molecule type" value="Genomic_DNA"/>
</dbReference>
<organism evidence="1">
    <name type="scientific">Oikopleura dioica</name>
    <name type="common">Tunicate</name>
    <dbReference type="NCBI Taxonomy" id="34765"/>
    <lineage>
        <taxon>Eukaryota</taxon>
        <taxon>Metazoa</taxon>
        <taxon>Chordata</taxon>
        <taxon>Tunicata</taxon>
        <taxon>Appendicularia</taxon>
        <taxon>Copelata</taxon>
        <taxon>Oikopleuridae</taxon>
        <taxon>Oikopleura</taxon>
    </lineage>
</organism>
<gene>
    <name evidence="1" type="ORF">GSOID_T00019409001</name>
</gene>
<sequence length="134" mass="15230">MKKYFREFIEDDYTNTYATIDWSAEPEDNMPDINGNGTSMIMRGIEVDNLITIYANADSIHTKWSIFHDQPIYDYSPHPGCCNPSVNRCCSSKQSCNSRNGSTCNWNGQVVTDYSSFCQKGNPCGKADVMQQLW</sequence>
<reference evidence="1" key="1">
    <citation type="journal article" date="2010" name="Science">
        <title>Plasticity of animal genome architecture unmasked by rapid evolution of a pelagic tunicate.</title>
        <authorList>
            <person name="Denoeud F."/>
            <person name="Henriet S."/>
            <person name="Mungpakdee S."/>
            <person name="Aury J.M."/>
            <person name="Da Silva C."/>
            <person name="Brinkmann H."/>
            <person name="Mikhaleva J."/>
            <person name="Olsen L.C."/>
            <person name="Jubin C."/>
            <person name="Canestro C."/>
            <person name="Bouquet J.M."/>
            <person name="Danks G."/>
            <person name="Poulain J."/>
            <person name="Campsteijn C."/>
            <person name="Adamski M."/>
            <person name="Cross I."/>
            <person name="Yadetie F."/>
            <person name="Muffato M."/>
            <person name="Louis A."/>
            <person name="Butcher S."/>
            <person name="Tsagkogeorga G."/>
            <person name="Konrad A."/>
            <person name="Singh S."/>
            <person name="Jensen M.F."/>
            <person name="Cong E.H."/>
            <person name="Eikeseth-Otteraa H."/>
            <person name="Noel B."/>
            <person name="Anthouard V."/>
            <person name="Porcel B.M."/>
            <person name="Kachouri-Lafond R."/>
            <person name="Nishino A."/>
            <person name="Ugolini M."/>
            <person name="Chourrout P."/>
            <person name="Nishida H."/>
            <person name="Aasland R."/>
            <person name="Huzurbazar S."/>
            <person name="Westhof E."/>
            <person name="Delsuc F."/>
            <person name="Lehrach H."/>
            <person name="Reinhardt R."/>
            <person name="Weissenbach J."/>
            <person name="Roy S.W."/>
            <person name="Artiguenave F."/>
            <person name="Postlethwait J.H."/>
            <person name="Manak J.R."/>
            <person name="Thompson E.M."/>
            <person name="Jaillon O."/>
            <person name="Du Pasquier L."/>
            <person name="Boudinot P."/>
            <person name="Liberles D.A."/>
            <person name="Volff J.N."/>
            <person name="Philippe H."/>
            <person name="Lenhard B."/>
            <person name="Roest Crollius H."/>
            <person name="Wincker P."/>
            <person name="Chourrout D."/>
        </authorList>
    </citation>
    <scope>NUCLEOTIDE SEQUENCE [LARGE SCALE GENOMIC DNA]</scope>
</reference>
<protein>
    <submittedName>
        <fullName evidence="1">Uncharacterized protein</fullName>
    </submittedName>
</protein>